<keyword evidence="4" id="KW-1003">Cell membrane</keyword>
<organism evidence="9 10">
    <name type="scientific">Isoalcanivorax beigongshangi</name>
    <dbReference type="NCBI Taxonomy" id="3238810"/>
    <lineage>
        <taxon>Bacteria</taxon>
        <taxon>Pseudomonadati</taxon>
        <taxon>Pseudomonadota</taxon>
        <taxon>Gammaproteobacteria</taxon>
        <taxon>Oceanospirillales</taxon>
        <taxon>Alcanivoracaceae</taxon>
        <taxon>Isoalcanivorax</taxon>
    </lineage>
</organism>
<feature type="transmembrane region" description="Helical" evidence="8">
    <location>
        <begin position="12"/>
        <end position="32"/>
    </location>
</feature>
<evidence type="ECO:0000256" key="5">
    <source>
        <dbReference type="ARBA" id="ARBA00022692"/>
    </source>
</evidence>
<evidence type="ECO:0000313" key="9">
    <source>
        <dbReference type="EMBL" id="MEY1661686.1"/>
    </source>
</evidence>
<dbReference type="PANTHER" id="PTHR34979">
    <property type="entry name" value="INNER MEMBRANE PROTEIN YGAZ"/>
    <property type="match status" value="1"/>
</dbReference>
<keyword evidence="7 8" id="KW-0472">Membrane</keyword>
<gene>
    <name evidence="9" type="ORF">AB5I84_05925</name>
</gene>
<feature type="transmembrane region" description="Helical" evidence="8">
    <location>
        <begin position="150"/>
        <end position="167"/>
    </location>
</feature>
<evidence type="ECO:0000256" key="2">
    <source>
        <dbReference type="ARBA" id="ARBA00010735"/>
    </source>
</evidence>
<evidence type="ECO:0000313" key="10">
    <source>
        <dbReference type="Proteomes" id="UP001562065"/>
    </source>
</evidence>
<comment type="subcellular location">
    <subcellularLocation>
        <location evidence="1">Cell membrane</location>
        <topology evidence="1">Multi-pass membrane protein</topology>
    </subcellularLocation>
</comment>
<proteinExistence type="inferred from homology"/>
<keyword evidence="6 8" id="KW-1133">Transmembrane helix</keyword>
<comment type="similarity">
    <text evidence="2">Belongs to the AzlC family.</text>
</comment>
<evidence type="ECO:0000256" key="6">
    <source>
        <dbReference type="ARBA" id="ARBA00022989"/>
    </source>
</evidence>
<name>A0ABV4AFS1_9GAMM</name>
<reference evidence="9 10" key="1">
    <citation type="submission" date="2024-07" db="EMBL/GenBank/DDBJ databases">
        <authorList>
            <person name="Ren Q."/>
        </authorList>
    </citation>
    <scope>NUCLEOTIDE SEQUENCE [LARGE SCALE GENOMIC DNA]</scope>
    <source>
        <strain evidence="9 10">REN37</strain>
    </source>
</reference>
<feature type="transmembrane region" description="Helical" evidence="8">
    <location>
        <begin position="179"/>
        <end position="194"/>
    </location>
</feature>
<evidence type="ECO:0000256" key="4">
    <source>
        <dbReference type="ARBA" id="ARBA00022475"/>
    </source>
</evidence>
<evidence type="ECO:0000256" key="3">
    <source>
        <dbReference type="ARBA" id="ARBA00022448"/>
    </source>
</evidence>
<accession>A0ABV4AFS1</accession>
<feature type="transmembrane region" description="Helical" evidence="8">
    <location>
        <begin position="52"/>
        <end position="74"/>
    </location>
</feature>
<dbReference type="EMBL" id="JBGCUO010000001">
    <property type="protein sequence ID" value="MEY1661686.1"/>
    <property type="molecule type" value="Genomic_DNA"/>
</dbReference>
<evidence type="ECO:0000256" key="8">
    <source>
        <dbReference type="SAM" id="Phobius"/>
    </source>
</evidence>
<feature type="transmembrane region" description="Helical" evidence="8">
    <location>
        <begin position="200"/>
        <end position="216"/>
    </location>
</feature>
<evidence type="ECO:0000256" key="7">
    <source>
        <dbReference type="ARBA" id="ARBA00023136"/>
    </source>
</evidence>
<protein>
    <submittedName>
        <fullName evidence="9">AzlC family ABC transporter permease</fullName>
    </submittedName>
</protein>
<comment type="caution">
    <text evidence="9">The sequence shown here is derived from an EMBL/GenBank/DDBJ whole genome shotgun (WGS) entry which is preliminary data.</text>
</comment>
<keyword evidence="3" id="KW-0813">Transport</keyword>
<dbReference type="Proteomes" id="UP001562065">
    <property type="component" value="Unassembled WGS sequence"/>
</dbReference>
<dbReference type="Pfam" id="PF03591">
    <property type="entry name" value="AzlC"/>
    <property type="match status" value="1"/>
</dbReference>
<sequence length="223" mass="24731">MSWRALFRLTTPVLMGYLPLGFAFGLVAAQMALPVWVPVLMSVLVYSGTNQFLLLSLWGAGVGTVQILVAVALLSSRHLFYGLSLLHHRFRSRGQKHYTLYALTDETFSLLVSLPPEQGLANAGRIAFLNQCYWVGGVLIGALAGHELPLALDGLPFALAALFIVLMVEQFMQVRQPRYFVQALLMGLLCLWLLPREHFLLAAIGGCLLLVAGDYLRSRRHEH</sequence>
<evidence type="ECO:0000256" key="1">
    <source>
        <dbReference type="ARBA" id="ARBA00004651"/>
    </source>
</evidence>
<keyword evidence="5 8" id="KW-0812">Transmembrane</keyword>
<dbReference type="RefSeq" id="WP_369454936.1">
    <property type="nucleotide sequence ID" value="NZ_JBGCUO010000001.1"/>
</dbReference>
<feature type="transmembrane region" description="Helical" evidence="8">
    <location>
        <begin position="126"/>
        <end position="144"/>
    </location>
</feature>
<keyword evidence="10" id="KW-1185">Reference proteome</keyword>
<dbReference type="InterPro" id="IPR011606">
    <property type="entry name" value="Brnchd-chn_aa_trnsp_permease"/>
</dbReference>
<dbReference type="PANTHER" id="PTHR34979:SF1">
    <property type="entry name" value="INNER MEMBRANE PROTEIN YGAZ"/>
    <property type="match status" value="1"/>
</dbReference>